<dbReference type="InParanoid" id="A0A5C3P8B7"/>
<accession>A0A5C3P8B7</accession>
<feature type="region of interest" description="Disordered" evidence="1">
    <location>
        <begin position="201"/>
        <end position="230"/>
    </location>
</feature>
<evidence type="ECO:0000313" key="3">
    <source>
        <dbReference type="Proteomes" id="UP000308197"/>
    </source>
</evidence>
<feature type="region of interest" description="Disordered" evidence="1">
    <location>
        <begin position="77"/>
        <end position="107"/>
    </location>
</feature>
<feature type="compositionally biased region" description="Low complexity" evidence="1">
    <location>
        <begin position="217"/>
        <end position="230"/>
    </location>
</feature>
<gene>
    <name evidence="2" type="ORF">K466DRAFT_172131</name>
</gene>
<evidence type="ECO:0000313" key="2">
    <source>
        <dbReference type="EMBL" id="TFK85906.1"/>
    </source>
</evidence>
<keyword evidence="3" id="KW-1185">Reference proteome</keyword>
<protein>
    <submittedName>
        <fullName evidence="2">Uncharacterized protein</fullName>
    </submittedName>
</protein>
<proteinExistence type="predicted"/>
<sequence length="230" mass="24544">MKWVQSDFGDWVEEFLPCSDPEKEAEDMEILEFKPFEIDMSSETAMHRGLADMFNNYLTVIGRRKFVVRRPVDARSASPSAALNARRPTGPLTSRPVGRPRAAAGSPYPSGCPFPTNPTTPGSAGVPTATAFSTSPCTHCARRKALGAESGPPPNIDGEKTFLVKLQAPHGVPQQALMIYDVASRSDRCSSGGKTLLLCTTTASPRSPARGSRLEGGRCTSGRSGRGTSS</sequence>
<dbReference type="EMBL" id="ML211226">
    <property type="protein sequence ID" value="TFK85906.1"/>
    <property type="molecule type" value="Genomic_DNA"/>
</dbReference>
<evidence type="ECO:0000256" key="1">
    <source>
        <dbReference type="SAM" id="MobiDB-lite"/>
    </source>
</evidence>
<dbReference type="AlphaFoldDB" id="A0A5C3P8B7"/>
<reference evidence="2 3" key="1">
    <citation type="journal article" date="2019" name="Nat. Ecol. Evol.">
        <title>Megaphylogeny resolves global patterns of mushroom evolution.</title>
        <authorList>
            <person name="Varga T."/>
            <person name="Krizsan K."/>
            <person name="Foldi C."/>
            <person name="Dima B."/>
            <person name="Sanchez-Garcia M."/>
            <person name="Sanchez-Ramirez S."/>
            <person name="Szollosi G.J."/>
            <person name="Szarkandi J.G."/>
            <person name="Papp V."/>
            <person name="Albert L."/>
            <person name="Andreopoulos W."/>
            <person name="Angelini C."/>
            <person name="Antonin V."/>
            <person name="Barry K.W."/>
            <person name="Bougher N.L."/>
            <person name="Buchanan P."/>
            <person name="Buyck B."/>
            <person name="Bense V."/>
            <person name="Catcheside P."/>
            <person name="Chovatia M."/>
            <person name="Cooper J."/>
            <person name="Damon W."/>
            <person name="Desjardin D."/>
            <person name="Finy P."/>
            <person name="Geml J."/>
            <person name="Haridas S."/>
            <person name="Hughes K."/>
            <person name="Justo A."/>
            <person name="Karasinski D."/>
            <person name="Kautmanova I."/>
            <person name="Kiss B."/>
            <person name="Kocsube S."/>
            <person name="Kotiranta H."/>
            <person name="LaButti K.M."/>
            <person name="Lechner B.E."/>
            <person name="Liimatainen K."/>
            <person name="Lipzen A."/>
            <person name="Lukacs Z."/>
            <person name="Mihaltcheva S."/>
            <person name="Morgado L.N."/>
            <person name="Niskanen T."/>
            <person name="Noordeloos M.E."/>
            <person name="Ohm R.A."/>
            <person name="Ortiz-Santana B."/>
            <person name="Ovrebo C."/>
            <person name="Racz N."/>
            <person name="Riley R."/>
            <person name="Savchenko A."/>
            <person name="Shiryaev A."/>
            <person name="Soop K."/>
            <person name="Spirin V."/>
            <person name="Szebenyi C."/>
            <person name="Tomsovsky M."/>
            <person name="Tulloss R.E."/>
            <person name="Uehling J."/>
            <person name="Grigoriev I.V."/>
            <person name="Vagvolgyi C."/>
            <person name="Papp T."/>
            <person name="Martin F.M."/>
            <person name="Miettinen O."/>
            <person name="Hibbett D.S."/>
            <person name="Nagy L.G."/>
        </authorList>
    </citation>
    <scope>NUCLEOTIDE SEQUENCE [LARGE SCALE GENOMIC DNA]</scope>
    <source>
        <strain evidence="2 3">HHB13444</strain>
    </source>
</reference>
<name>A0A5C3P8B7_9APHY</name>
<organism evidence="2 3">
    <name type="scientific">Polyporus arcularius HHB13444</name>
    <dbReference type="NCBI Taxonomy" id="1314778"/>
    <lineage>
        <taxon>Eukaryota</taxon>
        <taxon>Fungi</taxon>
        <taxon>Dikarya</taxon>
        <taxon>Basidiomycota</taxon>
        <taxon>Agaricomycotina</taxon>
        <taxon>Agaricomycetes</taxon>
        <taxon>Polyporales</taxon>
        <taxon>Polyporaceae</taxon>
        <taxon>Polyporus</taxon>
    </lineage>
</organism>
<dbReference type="Proteomes" id="UP000308197">
    <property type="component" value="Unassembled WGS sequence"/>
</dbReference>